<comment type="similarity">
    <text evidence="6">Belongs to the Vsr family.</text>
</comment>
<comment type="caution">
    <text evidence="7">The sequence shown here is derived from an EMBL/GenBank/DDBJ whole genome shotgun (WGS) entry which is preliminary data.</text>
</comment>
<dbReference type="NCBIfam" id="TIGR00632">
    <property type="entry name" value="vsr"/>
    <property type="match status" value="1"/>
</dbReference>
<dbReference type="GO" id="GO:0004519">
    <property type="term" value="F:endonuclease activity"/>
    <property type="evidence" value="ECO:0007669"/>
    <property type="project" value="UniProtKB-KW"/>
</dbReference>
<keyword evidence="1" id="KW-0540">Nuclease</keyword>
<accession>A0ABN0AT46</accession>
<proteinExistence type="inferred from homology"/>
<evidence type="ECO:0000256" key="6">
    <source>
        <dbReference type="ARBA" id="ARBA00029466"/>
    </source>
</evidence>
<organism evidence="7 8">
    <name type="scientific">Chryseobacterium gleum ATCC 35910</name>
    <dbReference type="NCBI Taxonomy" id="525257"/>
    <lineage>
        <taxon>Bacteria</taxon>
        <taxon>Pseudomonadati</taxon>
        <taxon>Bacteroidota</taxon>
        <taxon>Flavobacteriia</taxon>
        <taxon>Flavobacteriales</taxon>
        <taxon>Weeksellaceae</taxon>
        <taxon>Chryseobacterium group</taxon>
        <taxon>Chryseobacterium</taxon>
    </lineage>
</organism>
<dbReference type="SUPFAM" id="SSF52980">
    <property type="entry name" value="Restriction endonuclease-like"/>
    <property type="match status" value="1"/>
</dbReference>
<dbReference type="EMBL" id="ACKQ02000006">
    <property type="protein sequence ID" value="EFK36266.1"/>
    <property type="molecule type" value="Genomic_DNA"/>
</dbReference>
<evidence type="ECO:0000256" key="2">
    <source>
        <dbReference type="ARBA" id="ARBA00022759"/>
    </source>
</evidence>
<protein>
    <submittedName>
        <fullName evidence="7">DNA mismatch endonuclease Vsr</fullName>
        <ecNumber evidence="7">3.1.-.-</ecNumber>
    </submittedName>
</protein>
<dbReference type="Gene3D" id="3.40.960.10">
    <property type="entry name" value="VSR Endonuclease"/>
    <property type="match status" value="1"/>
</dbReference>
<evidence type="ECO:0000313" key="8">
    <source>
        <dbReference type="Proteomes" id="UP000002969"/>
    </source>
</evidence>
<sequence length="173" mass="20743">MDIWNKEKRSNVMSKIKSTNTRPELLLRKFLFAKGMRYRINYKKLPGKPDIVFPKYKLIVFVNGCFWHGHEACKIAHIPKTNTEFWKHKIDKNIERDYKNVQDNILLGWNVIVIWECEINRKNLDNVYNRILNVISEDLENRTFKIKLYEENKKAILKIGEDILTLTNNDYNL</sequence>
<evidence type="ECO:0000256" key="3">
    <source>
        <dbReference type="ARBA" id="ARBA00022763"/>
    </source>
</evidence>
<keyword evidence="2 7" id="KW-0255">Endonuclease</keyword>
<keyword evidence="3" id="KW-0227">DNA damage</keyword>
<evidence type="ECO:0000256" key="5">
    <source>
        <dbReference type="ARBA" id="ARBA00023204"/>
    </source>
</evidence>
<dbReference type="Pfam" id="PF03852">
    <property type="entry name" value="Vsr"/>
    <property type="match status" value="1"/>
</dbReference>
<reference evidence="7" key="1">
    <citation type="submission" date="2010-06" db="EMBL/GenBank/DDBJ databases">
        <authorList>
            <person name="Muzny D."/>
            <person name="Qin X."/>
            <person name="Buhay C."/>
            <person name="Dugan-Rocha S."/>
            <person name="Ding Y."/>
            <person name="Chen G."/>
            <person name="Hawes A."/>
            <person name="Holder M."/>
            <person name="Jhangiani S."/>
            <person name="Johnson A."/>
            <person name="Khan Z."/>
            <person name="Li Z."/>
            <person name="Liu W."/>
            <person name="Liu X."/>
            <person name="Perez L."/>
            <person name="Shen H."/>
            <person name="Wang Q."/>
            <person name="Watt J."/>
            <person name="Xi L."/>
            <person name="Xin Y."/>
            <person name="Zhou J."/>
            <person name="Deng J."/>
            <person name="Jiang H."/>
            <person name="Liu Y."/>
            <person name="Qu J."/>
            <person name="Song X.-Z."/>
            <person name="Zhang L."/>
            <person name="Villasana D."/>
            <person name="Johnson A."/>
            <person name="Liu J."/>
            <person name="Liyanage D."/>
            <person name="Lorensuhewa L."/>
            <person name="Robinson T."/>
            <person name="Song A."/>
            <person name="Song B.-B."/>
            <person name="Dinh H."/>
            <person name="Thornton R."/>
            <person name="Coyle M."/>
            <person name="Francisco L."/>
            <person name="Jackson L."/>
            <person name="Javaid M."/>
            <person name="Korchina V."/>
            <person name="Kovar C."/>
            <person name="Mata R."/>
            <person name="Mathew T."/>
            <person name="Ngo R."/>
            <person name="Nguyen L."/>
            <person name="Nguyen N."/>
            <person name="Okwuonu G."/>
            <person name="Ongeri F."/>
            <person name="Pham C."/>
            <person name="Simmons D."/>
            <person name="Wilczek-Boney K."/>
            <person name="Hale W."/>
            <person name="Jakkamsetti A."/>
            <person name="Pham P."/>
            <person name="Ruth R."/>
            <person name="San Lucas F."/>
            <person name="Warren J."/>
            <person name="Zhang J."/>
            <person name="Zhao Z."/>
            <person name="Zhou C."/>
            <person name="Zhu D."/>
            <person name="Lee S."/>
            <person name="Bess C."/>
            <person name="Blankenburg K."/>
            <person name="Forbes L."/>
            <person name="Fu Q."/>
            <person name="Gubbala S."/>
            <person name="Hirani K."/>
            <person name="Jayaseelan J.C."/>
            <person name="Lara F."/>
            <person name="Munidasa M."/>
            <person name="Palculict T."/>
            <person name="Patil S."/>
            <person name="Pu L.-L."/>
            <person name="Saada N."/>
            <person name="Tang L."/>
            <person name="Weissenberger G."/>
            <person name="Zhu Y."/>
            <person name="Hemphill L."/>
            <person name="Shang Y."/>
            <person name="Youmans B."/>
            <person name="Ayvaz T."/>
            <person name="Ross M."/>
            <person name="Santibanez J."/>
            <person name="Aqrawi P."/>
            <person name="Gross S."/>
            <person name="Joshi V."/>
            <person name="Fowler G."/>
            <person name="Nazareth L."/>
            <person name="Reid J."/>
            <person name="Worley K."/>
            <person name="Petrosino J."/>
            <person name="Highlander S."/>
            <person name="Gibbs R."/>
        </authorList>
    </citation>
    <scope>NUCLEOTIDE SEQUENCE [LARGE SCALE GENOMIC DNA]</scope>
    <source>
        <strain evidence="7">ATCC 35910</strain>
    </source>
</reference>
<dbReference type="CDD" id="cd00221">
    <property type="entry name" value="Vsr"/>
    <property type="match status" value="1"/>
</dbReference>
<keyword evidence="8" id="KW-1185">Reference proteome</keyword>
<gene>
    <name evidence="7" type="primary">vsr</name>
    <name evidence="7" type="ORF">HMPREF0204_11713</name>
</gene>
<dbReference type="InterPro" id="IPR011335">
    <property type="entry name" value="Restrct_endonuc-II-like"/>
</dbReference>
<keyword evidence="4 7" id="KW-0378">Hydrolase</keyword>
<evidence type="ECO:0000313" key="7">
    <source>
        <dbReference type="EMBL" id="EFK36266.1"/>
    </source>
</evidence>
<dbReference type="EC" id="3.1.-.-" evidence="7"/>
<dbReference type="GeneID" id="93020173"/>
<name>A0ABN0AT46_CHRGE</name>
<dbReference type="GO" id="GO:0016787">
    <property type="term" value="F:hydrolase activity"/>
    <property type="evidence" value="ECO:0007669"/>
    <property type="project" value="UniProtKB-KW"/>
</dbReference>
<evidence type="ECO:0000256" key="1">
    <source>
        <dbReference type="ARBA" id="ARBA00022722"/>
    </source>
</evidence>
<evidence type="ECO:0000256" key="4">
    <source>
        <dbReference type="ARBA" id="ARBA00022801"/>
    </source>
</evidence>
<dbReference type="InterPro" id="IPR004603">
    <property type="entry name" value="DNA_mismatch_endonuc_vsr"/>
</dbReference>
<keyword evidence="5" id="KW-0234">DNA repair</keyword>
<dbReference type="RefSeq" id="WP_002976388.1">
    <property type="nucleotide sequence ID" value="NZ_GL379781.1"/>
</dbReference>
<dbReference type="Proteomes" id="UP000002969">
    <property type="component" value="Unassembled WGS sequence"/>
</dbReference>